<evidence type="ECO:0000313" key="1">
    <source>
        <dbReference type="EMBL" id="MDO6452305.1"/>
    </source>
</evidence>
<accession>A0AAW7XDW3</accession>
<protein>
    <submittedName>
        <fullName evidence="1">Uncharacterized protein</fullName>
    </submittedName>
</protein>
<sequence length="106" mass="12230">MKYVVFILVFIGSIFATYKITFSMTQEIMGALNIRTHIANHKVMLKLSEVTKEGDIEKIEEFVENLEQFEIGTIEQLTELLESGSYTFATQDEINVGKEYLEQLEK</sequence>
<comment type="caution">
    <text evidence="1">The sequence shown here is derived from an EMBL/GenBank/DDBJ whole genome shotgun (WGS) entry which is preliminary data.</text>
</comment>
<dbReference type="AlphaFoldDB" id="A0AAW7XDW3"/>
<dbReference type="EMBL" id="JAUOPG010000001">
    <property type="protein sequence ID" value="MDO6452305.1"/>
    <property type="molecule type" value="Genomic_DNA"/>
</dbReference>
<dbReference type="RefSeq" id="WP_290035508.1">
    <property type="nucleotide sequence ID" value="NZ_CAXPFL010000003.1"/>
</dbReference>
<dbReference type="Proteomes" id="UP001169862">
    <property type="component" value="Unassembled WGS sequence"/>
</dbReference>
<organism evidence="1 2">
    <name type="scientific">Neptunomonas phycophila</name>
    <dbReference type="NCBI Taxonomy" id="1572645"/>
    <lineage>
        <taxon>Bacteria</taxon>
        <taxon>Pseudomonadati</taxon>
        <taxon>Pseudomonadota</taxon>
        <taxon>Gammaproteobacteria</taxon>
        <taxon>Oceanospirillales</taxon>
        <taxon>Oceanospirillaceae</taxon>
        <taxon>Neptunomonas</taxon>
    </lineage>
</organism>
<gene>
    <name evidence="1" type="ORF">Q4490_01895</name>
</gene>
<name>A0AAW7XDW3_9GAMM</name>
<reference evidence="1" key="1">
    <citation type="submission" date="2023-07" db="EMBL/GenBank/DDBJ databases">
        <title>Genome content predicts the carbon catabolic preferences of heterotrophic bacteria.</title>
        <authorList>
            <person name="Gralka M."/>
        </authorList>
    </citation>
    <scope>NUCLEOTIDE SEQUENCE</scope>
    <source>
        <strain evidence="1">I2M16</strain>
    </source>
</reference>
<evidence type="ECO:0000313" key="2">
    <source>
        <dbReference type="Proteomes" id="UP001169862"/>
    </source>
</evidence>
<proteinExistence type="predicted"/>